<accession>A0A347WMR3</accession>
<dbReference type="Proteomes" id="UP000263232">
    <property type="component" value="Chromosome"/>
</dbReference>
<dbReference type="GO" id="GO:0008800">
    <property type="term" value="F:beta-lactamase activity"/>
    <property type="evidence" value="ECO:0007669"/>
    <property type="project" value="InterPro"/>
</dbReference>
<dbReference type="GO" id="GO:0030655">
    <property type="term" value="P:beta-lactam antibiotic catabolic process"/>
    <property type="evidence" value="ECO:0007669"/>
    <property type="project" value="InterPro"/>
</dbReference>
<dbReference type="EMBL" id="CP023434">
    <property type="protein sequence ID" value="AXY26370.1"/>
    <property type="molecule type" value="Genomic_DNA"/>
</dbReference>
<dbReference type="SUPFAM" id="SSF56601">
    <property type="entry name" value="beta-lactamase/transpeptidase-like"/>
    <property type="match status" value="1"/>
</dbReference>
<keyword evidence="1" id="KW-0812">Transmembrane</keyword>
<dbReference type="KEGG" id="abae:CL176_10400"/>
<dbReference type="Gene3D" id="3.40.710.10">
    <property type="entry name" value="DD-peptidase/beta-lactamase superfamily"/>
    <property type="match status" value="1"/>
</dbReference>
<evidence type="ECO:0000313" key="3">
    <source>
        <dbReference type="EMBL" id="AXY26370.1"/>
    </source>
</evidence>
<dbReference type="GO" id="GO:0046677">
    <property type="term" value="P:response to antibiotic"/>
    <property type="evidence" value="ECO:0007669"/>
    <property type="project" value="InterPro"/>
</dbReference>
<dbReference type="Pfam" id="PF13354">
    <property type="entry name" value="Beta-lactamase2"/>
    <property type="match status" value="1"/>
</dbReference>
<organism evidence="3 4">
    <name type="scientific">Suicoccus acidiformans</name>
    <dbReference type="NCBI Taxonomy" id="2036206"/>
    <lineage>
        <taxon>Bacteria</taxon>
        <taxon>Bacillati</taxon>
        <taxon>Bacillota</taxon>
        <taxon>Bacilli</taxon>
        <taxon>Lactobacillales</taxon>
        <taxon>Aerococcaceae</taxon>
        <taxon>Suicoccus</taxon>
    </lineage>
</organism>
<keyword evidence="1" id="KW-0472">Membrane</keyword>
<keyword evidence="4" id="KW-1185">Reference proteome</keyword>
<sequence>MNESMNHEEQTVSKDTSRMIGLAVGVLALIGVVFLLFNFKKHSQVSQGNEPTFTLPGPLLSKDTVDYSSFQELPTLNWNPNRGILIEDLQVEPEAVSTTSGELPEPLPWFYFSPNVAKVSPTSMANEYQLLEREPFNDYAWYTKAGERYLFKDGEPYNGWYHTRFGALRHYQDGAFDGMYISHENLPRFQARRERLQTMVPQVRPKFFFVEQSGEGQVTAKPEPVSYPVLYKNPERIILSTPPGMEGMTLVDTTEIYVDMPMEIVEEVTVDETAWVHAYIGYEELGWLPKDDTFTDYVQTYYSERELLDTIEAIAWEEIEQIAARVGVSFINNETMAQVDVNNQAFFPASTQKIFVLGELYHQYSTGELSPDTEVILTNADKVPGAGIIQEHADGTVFTLDELVNLVAIYSDNTAANMLIDAVGGGEVINPSMQGHGFYDTEVTGKYYHDGTWFTTTPHDAARFFALLHNNELNGEPWDELLIEKFQMNTHTFLRTNIWGDTYSWNKSGLGGTEQNDAATFVTPYGSYSLAVYTAEPAYYGAIPAQVAQLSSRIHEAFNTVRSNLWLTVE</sequence>
<evidence type="ECO:0000313" key="4">
    <source>
        <dbReference type="Proteomes" id="UP000263232"/>
    </source>
</evidence>
<protein>
    <submittedName>
        <fullName evidence="3">Serine hydrolase</fullName>
    </submittedName>
</protein>
<dbReference type="PANTHER" id="PTHR35333">
    <property type="entry name" value="BETA-LACTAMASE"/>
    <property type="match status" value="1"/>
</dbReference>
<reference evidence="3 4" key="1">
    <citation type="submission" date="2017-09" db="EMBL/GenBank/DDBJ databases">
        <title>Complete genome sequence of Oxytococcus suis strain ZY16052.</title>
        <authorList>
            <person name="Li F."/>
        </authorList>
    </citation>
    <scope>NUCLEOTIDE SEQUENCE [LARGE SCALE GENOMIC DNA]</scope>
    <source>
        <strain evidence="3 4">ZY16052</strain>
    </source>
</reference>
<evidence type="ECO:0000256" key="1">
    <source>
        <dbReference type="SAM" id="Phobius"/>
    </source>
</evidence>
<dbReference type="AlphaFoldDB" id="A0A347WMR3"/>
<gene>
    <name evidence="3" type="ORF">CL176_10400</name>
</gene>
<dbReference type="PANTHER" id="PTHR35333:SF3">
    <property type="entry name" value="BETA-LACTAMASE-TYPE TRANSPEPTIDASE FOLD CONTAINING PROTEIN"/>
    <property type="match status" value="1"/>
</dbReference>
<feature type="transmembrane region" description="Helical" evidence="1">
    <location>
        <begin position="20"/>
        <end position="39"/>
    </location>
</feature>
<dbReference type="OrthoDB" id="9775096at2"/>
<dbReference type="RefSeq" id="WP_118991229.1">
    <property type="nucleotide sequence ID" value="NZ_CP023434.1"/>
</dbReference>
<name>A0A347WMR3_9LACT</name>
<keyword evidence="3" id="KW-0378">Hydrolase</keyword>
<dbReference type="InterPro" id="IPR012338">
    <property type="entry name" value="Beta-lactam/transpept-like"/>
</dbReference>
<keyword evidence="1" id="KW-1133">Transmembrane helix</keyword>
<evidence type="ECO:0000259" key="2">
    <source>
        <dbReference type="Pfam" id="PF13354"/>
    </source>
</evidence>
<dbReference type="SUPFAM" id="SSF82057">
    <property type="entry name" value="Prokaryotic SH3-related domain"/>
    <property type="match status" value="1"/>
</dbReference>
<feature type="domain" description="Beta-lactamase class A catalytic" evidence="2">
    <location>
        <begin position="328"/>
        <end position="534"/>
    </location>
</feature>
<dbReference type="InterPro" id="IPR045155">
    <property type="entry name" value="Beta-lactam_cat"/>
</dbReference>
<proteinExistence type="predicted"/>
<dbReference type="InterPro" id="IPR000871">
    <property type="entry name" value="Beta-lactam_class-A"/>
</dbReference>